<dbReference type="InterPro" id="IPR012337">
    <property type="entry name" value="RNaseH-like_sf"/>
</dbReference>
<dbReference type="Proteomes" id="UP001066276">
    <property type="component" value="Chromosome 11"/>
</dbReference>
<protein>
    <recommendedName>
        <fullName evidence="3">HAT C-terminal dimerisation domain-containing protein</fullName>
    </recommendedName>
</protein>
<dbReference type="PANTHER" id="PTHR46880:SF8">
    <property type="entry name" value="E3 SUMO-PROTEIN LIGASE KIAA1586"/>
    <property type="match status" value="1"/>
</dbReference>
<evidence type="ECO:0000313" key="1">
    <source>
        <dbReference type="EMBL" id="KAJ1090523.1"/>
    </source>
</evidence>
<keyword evidence="2" id="KW-1185">Reference proteome</keyword>
<evidence type="ECO:0000313" key="2">
    <source>
        <dbReference type="Proteomes" id="UP001066276"/>
    </source>
</evidence>
<comment type="caution">
    <text evidence="1">The sequence shown here is derived from an EMBL/GenBank/DDBJ whole genome shotgun (WGS) entry which is preliminary data.</text>
</comment>
<name>A0AAV7LNQ7_PLEWA</name>
<organism evidence="1 2">
    <name type="scientific">Pleurodeles waltl</name>
    <name type="common">Iberian ribbed newt</name>
    <dbReference type="NCBI Taxonomy" id="8319"/>
    <lineage>
        <taxon>Eukaryota</taxon>
        <taxon>Metazoa</taxon>
        <taxon>Chordata</taxon>
        <taxon>Craniata</taxon>
        <taxon>Vertebrata</taxon>
        <taxon>Euteleostomi</taxon>
        <taxon>Amphibia</taxon>
        <taxon>Batrachia</taxon>
        <taxon>Caudata</taxon>
        <taxon>Salamandroidea</taxon>
        <taxon>Salamandridae</taxon>
        <taxon>Pleurodelinae</taxon>
        <taxon>Pleurodeles</taxon>
    </lineage>
</organism>
<dbReference type="EMBL" id="JANPWB010000015">
    <property type="protein sequence ID" value="KAJ1090523.1"/>
    <property type="molecule type" value="Genomic_DNA"/>
</dbReference>
<sequence>MFGSHSGVVKRLQETISPNIVAWYCSAHSLELAVHDVMKDIGATNHFKNLLDKLYSLFATSVKNRLELKECAEALDIQLCRIGSVLDTLWVASSFRTVEAIWNAYLALYKHFTNAADDGFRDSSTRNMYTGLSRRLAPIQFVANLGLMYDALQELSELSLELQKCDSMIIDAHRAICRQIAVFEAMVDRRGNHFSQCKKAIEQNIFQGVVLHKGKTTDKIIEQGQFFRSLAQNLRHRLLSTGGTISTDKKAEYDILISEVKVLYKQYWPDELPALYGESDIESLCKRFNIGSRQTIRAYREYKESGGKEIKRQFKELLIALHTIAISTAECEQGFSQMNLICTSTRASLLTETTSSLMFLNLVGPPFRRFNPIPYVQSWLAKGQRAAHDTRSKARKEEDLECTSNLESLWAFLEK</sequence>
<reference evidence="1" key="1">
    <citation type="journal article" date="2022" name="bioRxiv">
        <title>Sequencing and chromosome-scale assembly of the giantPleurodeles waltlgenome.</title>
        <authorList>
            <person name="Brown T."/>
            <person name="Elewa A."/>
            <person name="Iarovenko S."/>
            <person name="Subramanian E."/>
            <person name="Araus A.J."/>
            <person name="Petzold A."/>
            <person name="Susuki M."/>
            <person name="Suzuki K.-i.T."/>
            <person name="Hayashi T."/>
            <person name="Toyoda A."/>
            <person name="Oliveira C."/>
            <person name="Osipova E."/>
            <person name="Leigh N.D."/>
            <person name="Simon A."/>
            <person name="Yun M.H."/>
        </authorList>
    </citation>
    <scope>NUCLEOTIDE SEQUENCE</scope>
    <source>
        <strain evidence="1">20211129_DDA</strain>
        <tissue evidence="1">Liver</tissue>
    </source>
</reference>
<proteinExistence type="predicted"/>
<dbReference type="PANTHER" id="PTHR46880">
    <property type="entry name" value="RAS-ASSOCIATING DOMAIN-CONTAINING PROTEIN"/>
    <property type="match status" value="1"/>
</dbReference>
<dbReference type="AlphaFoldDB" id="A0AAV7LNQ7"/>
<dbReference type="SUPFAM" id="SSF53098">
    <property type="entry name" value="Ribonuclease H-like"/>
    <property type="match status" value="1"/>
</dbReference>
<accession>A0AAV7LNQ7</accession>
<gene>
    <name evidence="1" type="ORF">NDU88_003655</name>
</gene>
<evidence type="ECO:0008006" key="3">
    <source>
        <dbReference type="Google" id="ProtNLM"/>
    </source>
</evidence>